<reference evidence="1" key="1">
    <citation type="submission" date="2014-09" db="EMBL/GenBank/DDBJ databases">
        <authorList>
            <person name="Magalhaes I.L.F."/>
            <person name="Oliveira U."/>
            <person name="Santos F.R."/>
            <person name="Vidigal T.H.D.A."/>
            <person name="Brescovit A.D."/>
            <person name="Santos A.J."/>
        </authorList>
    </citation>
    <scope>NUCLEOTIDE SEQUENCE</scope>
    <source>
        <tissue evidence="1">Shoot tissue taken approximately 20 cm above the soil surface</tissue>
    </source>
</reference>
<name>A0A0A9E4P7_ARUDO</name>
<organism evidence="1">
    <name type="scientific">Arundo donax</name>
    <name type="common">Giant reed</name>
    <name type="synonym">Donax arundinaceus</name>
    <dbReference type="NCBI Taxonomy" id="35708"/>
    <lineage>
        <taxon>Eukaryota</taxon>
        <taxon>Viridiplantae</taxon>
        <taxon>Streptophyta</taxon>
        <taxon>Embryophyta</taxon>
        <taxon>Tracheophyta</taxon>
        <taxon>Spermatophyta</taxon>
        <taxon>Magnoliopsida</taxon>
        <taxon>Liliopsida</taxon>
        <taxon>Poales</taxon>
        <taxon>Poaceae</taxon>
        <taxon>PACMAD clade</taxon>
        <taxon>Arundinoideae</taxon>
        <taxon>Arundineae</taxon>
        <taxon>Arundo</taxon>
    </lineage>
</organism>
<sequence>MLRLYAANMILSTGPILCVELLGHLPRRATNIFFISTMCNIRCTLSITLPQ</sequence>
<dbReference type="EMBL" id="GBRH01202156">
    <property type="protein sequence ID" value="JAD95739.1"/>
    <property type="molecule type" value="Transcribed_RNA"/>
</dbReference>
<proteinExistence type="predicted"/>
<protein>
    <submittedName>
        <fullName evidence="1">Uncharacterized protein</fullName>
    </submittedName>
</protein>
<dbReference type="AlphaFoldDB" id="A0A0A9E4P7"/>
<evidence type="ECO:0000313" key="1">
    <source>
        <dbReference type="EMBL" id="JAD95739.1"/>
    </source>
</evidence>
<accession>A0A0A9E4P7</accession>
<reference evidence="1" key="2">
    <citation type="journal article" date="2015" name="Data Brief">
        <title>Shoot transcriptome of the giant reed, Arundo donax.</title>
        <authorList>
            <person name="Barrero R.A."/>
            <person name="Guerrero F.D."/>
            <person name="Moolhuijzen P."/>
            <person name="Goolsby J.A."/>
            <person name="Tidwell J."/>
            <person name="Bellgard S.E."/>
            <person name="Bellgard M.I."/>
        </authorList>
    </citation>
    <scope>NUCLEOTIDE SEQUENCE</scope>
    <source>
        <tissue evidence="1">Shoot tissue taken approximately 20 cm above the soil surface</tissue>
    </source>
</reference>